<evidence type="ECO:0008006" key="12">
    <source>
        <dbReference type="Google" id="ProtNLM"/>
    </source>
</evidence>
<dbReference type="STRING" id="294747.C5M7H4"/>
<feature type="transmembrane region" description="Helical" evidence="9">
    <location>
        <begin position="179"/>
        <end position="196"/>
    </location>
</feature>
<keyword evidence="4 9" id="KW-0812">Transmembrane</keyword>
<feature type="transmembrane region" description="Helical" evidence="9">
    <location>
        <begin position="147"/>
        <end position="167"/>
    </location>
</feature>
<dbReference type="HOGENOM" id="CLU_012970_2_1_1"/>
<feature type="transmembrane region" description="Helical" evidence="9">
    <location>
        <begin position="406"/>
        <end position="424"/>
    </location>
</feature>
<dbReference type="Gene3D" id="1.20.1250.20">
    <property type="entry name" value="MFS general substrate transporter like domains"/>
    <property type="match status" value="2"/>
</dbReference>
<feature type="transmembrane region" description="Helical" evidence="9">
    <location>
        <begin position="430"/>
        <end position="452"/>
    </location>
</feature>
<keyword evidence="6" id="KW-0406">Ion transport</keyword>
<dbReference type="PANTHER" id="PTHR23501:SF92">
    <property type="entry name" value="GLUTATHIONE EXCHANGER 1-RELATED"/>
    <property type="match status" value="1"/>
</dbReference>
<feature type="transmembrane region" description="Helical" evidence="9">
    <location>
        <begin position="464"/>
        <end position="491"/>
    </location>
</feature>
<evidence type="ECO:0000256" key="1">
    <source>
        <dbReference type="ARBA" id="ARBA00004127"/>
    </source>
</evidence>
<reference evidence="10 11" key="1">
    <citation type="journal article" date="2009" name="Nature">
        <title>Evolution of pathogenicity and sexual reproduction in eight Candida genomes.</title>
        <authorList>
            <person name="Butler G."/>
            <person name="Rasmussen M.D."/>
            <person name="Lin M.F."/>
            <person name="Santos M.A."/>
            <person name="Sakthikumar S."/>
            <person name="Munro C.A."/>
            <person name="Rheinbay E."/>
            <person name="Grabherr M."/>
            <person name="Forche A."/>
            <person name="Reedy J.L."/>
            <person name="Agrafioti I."/>
            <person name="Arnaud M.B."/>
            <person name="Bates S."/>
            <person name="Brown A.J."/>
            <person name="Brunke S."/>
            <person name="Costanzo M.C."/>
            <person name="Fitzpatrick D.A."/>
            <person name="de Groot P.W."/>
            <person name="Harris D."/>
            <person name="Hoyer L.L."/>
            <person name="Hube B."/>
            <person name="Klis F.M."/>
            <person name="Kodira C."/>
            <person name="Lennard N."/>
            <person name="Logue M.E."/>
            <person name="Martin R."/>
            <person name="Neiman A.M."/>
            <person name="Nikolaou E."/>
            <person name="Quail M.A."/>
            <person name="Quinn J."/>
            <person name="Santos M.C."/>
            <person name="Schmitzberger F.F."/>
            <person name="Sherlock G."/>
            <person name="Shah P."/>
            <person name="Silverstein K.A."/>
            <person name="Skrzypek M.S."/>
            <person name="Soll D."/>
            <person name="Staggs R."/>
            <person name="Stansfield I."/>
            <person name="Stumpf M.P."/>
            <person name="Sudbery P.E."/>
            <person name="Srikantha T."/>
            <person name="Zeng Q."/>
            <person name="Berman J."/>
            <person name="Berriman M."/>
            <person name="Heitman J."/>
            <person name="Gow N.A."/>
            <person name="Lorenz M.C."/>
            <person name="Birren B.W."/>
            <person name="Kellis M."/>
            <person name="Cuomo C.A."/>
        </authorList>
    </citation>
    <scope>NUCLEOTIDE SEQUENCE [LARGE SCALE GENOMIC DNA]</scope>
    <source>
        <strain evidence="11">ATCC MYA-3404 / T1</strain>
    </source>
</reference>
<organism evidence="10 11">
    <name type="scientific">Candida tropicalis (strain ATCC MYA-3404 / T1)</name>
    <name type="common">Yeast</name>
    <dbReference type="NCBI Taxonomy" id="294747"/>
    <lineage>
        <taxon>Eukaryota</taxon>
        <taxon>Fungi</taxon>
        <taxon>Dikarya</taxon>
        <taxon>Ascomycota</taxon>
        <taxon>Saccharomycotina</taxon>
        <taxon>Pichiomycetes</taxon>
        <taxon>Debaryomycetaceae</taxon>
        <taxon>Candida/Lodderomyces clade</taxon>
        <taxon>Candida</taxon>
    </lineage>
</organism>
<feature type="transmembrane region" description="Helical" evidence="9">
    <location>
        <begin position="52"/>
        <end position="71"/>
    </location>
</feature>
<feature type="transmembrane region" description="Helical" evidence="9">
    <location>
        <begin position="91"/>
        <end position="111"/>
    </location>
</feature>
<dbReference type="SUPFAM" id="SSF103473">
    <property type="entry name" value="MFS general substrate transporter"/>
    <property type="match status" value="1"/>
</dbReference>
<keyword evidence="3" id="KW-0813">Transport</keyword>
<comment type="similarity">
    <text evidence="2">Belongs to the major facilitator superfamily.</text>
</comment>
<evidence type="ECO:0000256" key="5">
    <source>
        <dbReference type="ARBA" id="ARBA00022989"/>
    </source>
</evidence>
<feature type="transmembrane region" description="Helical" evidence="9">
    <location>
        <begin position="543"/>
        <end position="562"/>
    </location>
</feature>
<dbReference type="VEuPathDB" id="FungiDB:CTRG_01806"/>
<dbReference type="InterPro" id="IPR010573">
    <property type="entry name" value="MFS_Str1/Tri12-like"/>
</dbReference>
<keyword evidence="5 9" id="KW-1133">Transmembrane helix</keyword>
<protein>
    <recommendedName>
        <fullName evidence="12">Siderophore iron transporter ARN1</fullName>
    </recommendedName>
</protein>
<feature type="region of interest" description="Disordered" evidence="8">
    <location>
        <begin position="571"/>
        <end position="599"/>
    </location>
</feature>
<proteinExistence type="inferred from homology"/>
<feature type="compositionally biased region" description="Basic and acidic residues" evidence="8">
    <location>
        <begin position="571"/>
        <end position="583"/>
    </location>
</feature>
<dbReference type="RefSeq" id="XP_002547499.1">
    <property type="nucleotide sequence ID" value="XM_002547453.1"/>
</dbReference>
<feature type="compositionally biased region" description="Basic and acidic residues" evidence="8">
    <location>
        <begin position="9"/>
        <end position="19"/>
    </location>
</feature>
<dbReference type="GeneID" id="8300471"/>
<dbReference type="OrthoDB" id="2241241at2759"/>
<evidence type="ECO:0000256" key="3">
    <source>
        <dbReference type="ARBA" id="ARBA00022448"/>
    </source>
</evidence>
<evidence type="ECO:0000313" key="10">
    <source>
        <dbReference type="EMBL" id="EER34944.1"/>
    </source>
</evidence>
<evidence type="ECO:0000256" key="9">
    <source>
        <dbReference type="SAM" id="Phobius"/>
    </source>
</evidence>
<evidence type="ECO:0000256" key="7">
    <source>
        <dbReference type="ARBA" id="ARBA00023136"/>
    </source>
</evidence>
<evidence type="ECO:0000256" key="6">
    <source>
        <dbReference type="ARBA" id="ARBA00023065"/>
    </source>
</evidence>
<dbReference type="InterPro" id="IPR036259">
    <property type="entry name" value="MFS_trans_sf"/>
</dbReference>
<name>C5M7H4_CANTT</name>
<feature type="transmembrane region" description="Helical" evidence="9">
    <location>
        <begin position="381"/>
        <end position="399"/>
    </location>
</feature>
<dbReference type="EMBL" id="GG692396">
    <property type="protein sequence ID" value="EER34944.1"/>
    <property type="molecule type" value="Genomic_DNA"/>
</dbReference>
<feature type="region of interest" description="Disordered" evidence="8">
    <location>
        <begin position="1"/>
        <end position="28"/>
    </location>
</feature>
<dbReference type="Proteomes" id="UP000002037">
    <property type="component" value="Unassembled WGS sequence"/>
</dbReference>
<dbReference type="GO" id="GO:0005768">
    <property type="term" value="C:endosome"/>
    <property type="evidence" value="ECO:0007669"/>
    <property type="project" value="TreeGrafter"/>
</dbReference>
<sequence length="599" mass="66844">MSTYPTMTDEAKESSEKSYYRSNPTDTESVEEEKSIGVHKAEILANQWKHTFWYKVILGFSAFLCGYAYGLDSQIRYIFTAYATSAFSEHSLLTTVNAIIGVVAAASQPVYARLSDVFGRLELFIVAVLFYVVGTIIEGQSPNINTYVAGAVLFQVGYSGIIIMVVFIMSDFSSLRWRLFFTLCPAFPFIINTWISGNVTAAVGTNWKWGISMWSFIFPLACIPLVCCLLHMRYLAGKTEEWKVFKQRKTKFQELGPVGFAKFLFWRLDVIGLILLVAALGCLLVPITLAGGISSSWKKAHIIVPVVIGGALFPVFGLWEVYGAKEPIIPLYLMKDRGIWAPAVISFLFDFVYAVESNFLYTVLMVAVNESQASATRISSISSFVSVIVGFFFGLFVVYFRRLKGFAIFGCVLWLVGFGILYHFRSQLHAHSGIIGGMVVIGFGTGLLTYPINVLAQSCVKHEYLAIVTSAMYTLYRVGWSVGSAVASAVWSSKLYKRLVHYLGDETLAASIYGDPYTFIAEYAWGSPEREAAVLAYADVQRILMTVCMCFVAPMIIVGFFMRDPKLTNEQSLDEKERQEQKDSISGFFQGLRKNKSEV</sequence>
<feature type="transmembrane region" description="Helical" evidence="9">
    <location>
        <begin position="270"/>
        <end position="294"/>
    </location>
</feature>
<dbReference type="FunFam" id="1.20.1250.20:FF:000197">
    <property type="entry name" value="Siderophore iron transporter 1"/>
    <property type="match status" value="1"/>
</dbReference>
<dbReference type="PANTHER" id="PTHR23501">
    <property type="entry name" value="MAJOR FACILITATOR SUPERFAMILY"/>
    <property type="match status" value="1"/>
</dbReference>
<evidence type="ECO:0000313" key="11">
    <source>
        <dbReference type="Proteomes" id="UP000002037"/>
    </source>
</evidence>
<dbReference type="eggNOG" id="KOG0254">
    <property type="taxonomic scope" value="Eukaryota"/>
</dbReference>
<evidence type="ECO:0000256" key="8">
    <source>
        <dbReference type="SAM" id="MobiDB-lite"/>
    </source>
</evidence>
<gene>
    <name evidence="10" type="ORF">CTRG_01806</name>
</gene>
<feature type="transmembrane region" description="Helical" evidence="9">
    <location>
        <begin position="300"/>
        <end position="319"/>
    </location>
</feature>
<feature type="transmembrane region" description="Helical" evidence="9">
    <location>
        <begin position="123"/>
        <end position="141"/>
    </location>
</feature>
<evidence type="ECO:0000256" key="4">
    <source>
        <dbReference type="ARBA" id="ARBA00022692"/>
    </source>
</evidence>
<comment type="subcellular location">
    <subcellularLocation>
        <location evidence="1">Endomembrane system</location>
        <topology evidence="1">Multi-pass membrane protein</topology>
    </subcellularLocation>
</comment>
<keyword evidence="11" id="KW-1185">Reference proteome</keyword>
<dbReference type="AlphaFoldDB" id="C5M7H4"/>
<accession>C5M7H4</accession>
<keyword evidence="7 9" id="KW-0472">Membrane</keyword>
<dbReference type="Pfam" id="PF06609">
    <property type="entry name" value="TRI12"/>
    <property type="match status" value="1"/>
</dbReference>
<dbReference type="KEGG" id="ctp:CTRG_01806"/>
<dbReference type="GO" id="GO:0005774">
    <property type="term" value="C:vacuolar membrane"/>
    <property type="evidence" value="ECO:0007669"/>
    <property type="project" value="TreeGrafter"/>
</dbReference>
<evidence type="ECO:0000256" key="2">
    <source>
        <dbReference type="ARBA" id="ARBA00008335"/>
    </source>
</evidence>
<dbReference type="GO" id="GO:0015343">
    <property type="term" value="F:siderophore-iron transmembrane transporter activity"/>
    <property type="evidence" value="ECO:0007669"/>
    <property type="project" value="TreeGrafter"/>
</dbReference>
<feature type="transmembrane region" description="Helical" evidence="9">
    <location>
        <begin position="216"/>
        <end position="236"/>
    </location>
</feature>
<dbReference type="GO" id="GO:0005886">
    <property type="term" value="C:plasma membrane"/>
    <property type="evidence" value="ECO:0007669"/>
    <property type="project" value="TreeGrafter"/>
</dbReference>
<feature type="transmembrane region" description="Helical" evidence="9">
    <location>
        <begin position="339"/>
        <end position="361"/>
    </location>
</feature>